<dbReference type="Pfam" id="PF00076">
    <property type="entry name" value="RRM_1"/>
    <property type="match status" value="1"/>
</dbReference>
<dbReference type="RefSeq" id="WP_105060466.1">
    <property type="nucleotide sequence ID" value="NZ_MSCJ01000001.1"/>
</dbReference>
<accession>A0A2S7VYN8</accession>
<evidence type="ECO:0000313" key="3">
    <source>
        <dbReference type="Proteomes" id="UP000238730"/>
    </source>
</evidence>
<dbReference type="InterPro" id="IPR050441">
    <property type="entry name" value="RBM"/>
</dbReference>
<dbReference type="InterPro" id="IPR000504">
    <property type="entry name" value="RRM_dom"/>
</dbReference>
<dbReference type="GO" id="GO:0003723">
    <property type="term" value="F:RNA binding"/>
    <property type="evidence" value="ECO:0007669"/>
    <property type="project" value="InterPro"/>
</dbReference>
<dbReference type="SUPFAM" id="SSF54928">
    <property type="entry name" value="RNA-binding domain, RBD"/>
    <property type="match status" value="1"/>
</dbReference>
<feature type="domain" description="RRM" evidence="1">
    <location>
        <begin position="1"/>
        <end position="78"/>
    </location>
</feature>
<protein>
    <submittedName>
        <fullName evidence="2">RNA recognition motif containing protein</fullName>
    </submittedName>
</protein>
<reference evidence="2 3" key="1">
    <citation type="submission" date="2016-12" db="EMBL/GenBank/DDBJ databases">
        <title>Diversity of luminous bacteria.</title>
        <authorList>
            <person name="Yoshizawa S."/>
            <person name="Kogure K."/>
        </authorList>
    </citation>
    <scope>NUCLEOTIDE SEQUENCE [LARGE SCALE GENOMIC DNA]</scope>
    <source>
        <strain evidence="2 3">LC1-200</strain>
    </source>
</reference>
<gene>
    <name evidence="2" type="ORF">BTO08_07260</name>
</gene>
<dbReference type="EMBL" id="MSCJ01000001">
    <property type="protein sequence ID" value="PQJ67212.1"/>
    <property type="molecule type" value="Genomic_DNA"/>
</dbReference>
<evidence type="ECO:0000259" key="1">
    <source>
        <dbReference type="PROSITE" id="PS50102"/>
    </source>
</evidence>
<dbReference type="AlphaFoldDB" id="A0A2S7VYN8"/>
<dbReference type="Gene3D" id="3.30.70.330">
    <property type="match status" value="1"/>
</dbReference>
<proteinExistence type="predicted"/>
<sequence length="78" mass="8839">MKILVRNLSRSTTEIQLRKMFEEFGKVGNCNLVLDAITGKSKGFAFVEMDDEEQAARAMKALNETMIDNSRIRVKTAQ</sequence>
<evidence type="ECO:0000313" key="2">
    <source>
        <dbReference type="EMBL" id="PQJ67212.1"/>
    </source>
</evidence>
<comment type="caution">
    <text evidence="2">The sequence shown here is derived from an EMBL/GenBank/DDBJ whole genome shotgun (WGS) entry which is preliminary data.</text>
</comment>
<dbReference type="InterPro" id="IPR035979">
    <property type="entry name" value="RBD_domain_sf"/>
</dbReference>
<organism evidence="2 3">
    <name type="scientific">Photobacterium angustum</name>
    <dbReference type="NCBI Taxonomy" id="661"/>
    <lineage>
        <taxon>Bacteria</taxon>
        <taxon>Pseudomonadati</taxon>
        <taxon>Pseudomonadota</taxon>
        <taxon>Gammaproteobacteria</taxon>
        <taxon>Vibrionales</taxon>
        <taxon>Vibrionaceae</taxon>
        <taxon>Photobacterium</taxon>
    </lineage>
</organism>
<dbReference type="PROSITE" id="PS50102">
    <property type="entry name" value="RRM"/>
    <property type="match status" value="1"/>
</dbReference>
<name>A0A2S7VYN8_PHOAN</name>
<dbReference type="OrthoDB" id="9798855at2"/>
<dbReference type="InterPro" id="IPR012677">
    <property type="entry name" value="Nucleotide-bd_a/b_plait_sf"/>
</dbReference>
<dbReference type="SMART" id="SM00360">
    <property type="entry name" value="RRM"/>
    <property type="match status" value="1"/>
</dbReference>
<dbReference type="PANTHER" id="PTHR48034">
    <property type="entry name" value="TRANSFORMER-2 SEX-DETERMINING PROTEIN-RELATED"/>
    <property type="match status" value="1"/>
</dbReference>
<dbReference type="Proteomes" id="UP000238730">
    <property type="component" value="Unassembled WGS sequence"/>
</dbReference>
<dbReference type="CDD" id="cd00590">
    <property type="entry name" value="RRM_SF"/>
    <property type="match status" value="1"/>
</dbReference>